<keyword evidence="7" id="KW-0067">ATP-binding</keyword>
<dbReference type="VEuPathDB" id="TriTrypDB:BSAL_72970"/>
<gene>
    <name evidence="14" type="ORF">BSAL_72970</name>
</gene>
<keyword evidence="3" id="KW-0813">Transport</keyword>
<evidence type="ECO:0000256" key="5">
    <source>
        <dbReference type="ARBA" id="ARBA00022737"/>
    </source>
</evidence>
<feature type="transmembrane region" description="Helical" evidence="11">
    <location>
        <begin position="342"/>
        <end position="367"/>
    </location>
</feature>
<dbReference type="InterPro" id="IPR036640">
    <property type="entry name" value="ABC1_TM_sf"/>
</dbReference>
<dbReference type="InterPro" id="IPR044746">
    <property type="entry name" value="ABCC_6TM_D1"/>
</dbReference>
<dbReference type="FunFam" id="1.20.1560.10:FF:000013">
    <property type="entry name" value="ABC transporter C family member 2"/>
    <property type="match status" value="1"/>
</dbReference>
<dbReference type="GO" id="GO:0140359">
    <property type="term" value="F:ABC-type transporter activity"/>
    <property type="evidence" value="ECO:0007669"/>
    <property type="project" value="InterPro"/>
</dbReference>
<feature type="transmembrane region" description="Helical" evidence="11">
    <location>
        <begin position="1027"/>
        <end position="1047"/>
    </location>
</feature>
<dbReference type="PANTHER" id="PTHR24223:SF456">
    <property type="entry name" value="MULTIDRUG RESISTANCE-ASSOCIATED PROTEIN LETHAL(2)03659"/>
    <property type="match status" value="1"/>
</dbReference>
<dbReference type="GO" id="GO:0016020">
    <property type="term" value="C:membrane"/>
    <property type="evidence" value="ECO:0007669"/>
    <property type="project" value="UniProtKB-SubCell"/>
</dbReference>
<evidence type="ECO:0000259" key="13">
    <source>
        <dbReference type="PROSITE" id="PS50929"/>
    </source>
</evidence>
<accession>A0A0S4ITB5</accession>
<dbReference type="Gene3D" id="3.40.50.300">
    <property type="entry name" value="P-loop containing nucleotide triphosphate hydrolases"/>
    <property type="match status" value="2"/>
</dbReference>
<dbReference type="Proteomes" id="UP000051952">
    <property type="component" value="Unassembled WGS sequence"/>
</dbReference>
<dbReference type="OrthoDB" id="6500128at2759"/>
<dbReference type="PROSITE" id="PS50929">
    <property type="entry name" value="ABC_TM1F"/>
    <property type="match status" value="2"/>
</dbReference>
<dbReference type="CDD" id="cd03250">
    <property type="entry name" value="ABCC_MRP_domain1"/>
    <property type="match status" value="1"/>
</dbReference>
<feature type="domain" description="ABC transmembrane type-1" evidence="13">
    <location>
        <begin position="810"/>
        <end position="1053"/>
    </location>
</feature>
<feature type="transmembrane region" description="Helical" evidence="11">
    <location>
        <begin position="997"/>
        <end position="1015"/>
    </location>
</feature>
<dbReference type="Pfam" id="PF00005">
    <property type="entry name" value="ABC_tran"/>
    <property type="match status" value="2"/>
</dbReference>
<evidence type="ECO:0000256" key="7">
    <source>
        <dbReference type="ARBA" id="ARBA00022840"/>
    </source>
</evidence>
<dbReference type="Pfam" id="PF00664">
    <property type="entry name" value="ABC_membrane"/>
    <property type="match status" value="2"/>
</dbReference>
<dbReference type="PROSITE" id="PS50893">
    <property type="entry name" value="ABC_TRANSPORTER_2"/>
    <property type="match status" value="1"/>
</dbReference>
<keyword evidence="9 11" id="KW-0472">Membrane</keyword>
<evidence type="ECO:0000256" key="4">
    <source>
        <dbReference type="ARBA" id="ARBA00022692"/>
    </source>
</evidence>
<name>A0A0S4ITB5_BODSA</name>
<dbReference type="PROSITE" id="PS00211">
    <property type="entry name" value="ABC_TRANSPORTER_1"/>
    <property type="match status" value="1"/>
</dbReference>
<dbReference type="EMBL" id="CYKH01000594">
    <property type="protein sequence ID" value="CUG06517.1"/>
    <property type="molecule type" value="Genomic_DNA"/>
</dbReference>
<evidence type="ECO:0000256" key="11">
    <source>
        <dbReference type="SAM" id="Phobius"/>
    </source>
</evidence>
<keyword evidence="6" id="KW-0547">Nucleotide-binding</keyword>
<feature type="domain" description="ABC transmembrane type-1" evidence="13">
    <location>
        <begin position="123"/>
        <end position="406"/>
    </location>
</feature>
<dbReference type="SMART" id="SM00382">
    <property type="entry name" value="AAA"/>
    <property type="match status" value="2"/>
</dbReference>
<dbReference type="InterPro" id="IPR003439">
    <property type="entry name" value="ABC_transporter-like_ATP-bd"/>
</dbReference>
<dbReference type="InterPro" id="IPR011527">
    <property type="entry name" value="ABC1_TM_dom"/>
</dbReference>
<evidence type="ECO:0000259" key="12">
    <source>
        <dbReference type="PROSITE" id="PS50893"/>
    </source>
</evidence>
<dbReference type="AlphaFoldDB" id="A0A0S4ITB5"/>
<evidence type="ECO:0000256" key="6">
    <source>
        <dbReference type="ARBA" id="ARBA00022741"/>
    </source>
</evidence>
<sequence length="1239" mass="137919">MDINKYLEAKHQRDHAAEDSFVPSPEEESANPFTKYIFTWISPLLTRGWERSKNGDVFHDKDLLRLPEDEDIHRAYAIFRAAWEAELAYTKTRQDAAATEAEALSIKPRLYLVLLKCFKKDLLISAAGRFISDGAMIAASFYIREVIKWIGLLVTNPNDVREYDGFIWSVAVALNQELISVANNISLFHVQKAFCNMRSVLVLSVYDKSLQLEASHGITGLVQQIHGADTYKFIEMCLFMQQLWSAPLMIIAALISLYFFIGWAGVIAFGVILIGVPFQGVIAKKMMAARMACIELADQRVNAINEILHGIRIIKFMGWEERFLDRVDEIRSREMRQIHRLLWIRSILVGVVTFLPIVLALFVFAVAYKGFDFEITPTSVFPAISMLNILRMPMAQFPIGVGKLVDAFVSLDRLREFFLRPDRVVRLTKTDNIETSDAVVLKNVTVQYTTDVAVNVGGVDTVQQRTSDLMKNINLTIQRGKLTLVVGATGGGKSTLMNTMIGEMLVTEDSSVTVNGQVAYITQEAWIMNATLRDNILCGKEFVHETYLATINDCQLVSDLRELAASDMTEIGERGVNVSGGQKQRIAFARAVYSGREIVLMDDPLSAVDSHVCVALFEDCIMGALAGRTRVLVTHQVQFLPYADRIVVVDNCEVAFDGTYEELQNSTVDVARMINEQSPVTNRNIQNDNEQFDATPGSDAAVAASPMSGEDSNVKKQPKKEKRSRATELPAPNQEELKSLMTTERQSQGVNLAVYGWYFKIQHPFVVLMIIMSFSVWRGVNIIADLMVSWWSSHTKVIGHTPTDDQYLQWYGIFIALTGITIALRQVPFVQAKLNAAKASNSRMVRSLLHAPTAFFDTTPTGRVISRFSKDMEQMDLSIPEAMNSFYNLIFQILGAYGLMIYAATYLVAVIVVLLLLLMAVYRYYSTTNRAQKSLEATNRSPMTSVLNETLGGLPTIRAYDMVDNFTAKHALKLKLSVRAVYSWRVSQRWFSVRMDVISSTVVLATTLIICGVLVSSSDRAATAPVVSLAITYSVAIATAFGFLTTISSEIESGMTSVERVKEYCDDLPQEKVVTYGTGPDETPAPPPNWPSAGCVEFSNASLRYRDGLPLVLKSLSVRIDAGFKVGIVGRTGSGKSTIMLALFRMVELAEGTIQFDGVDISSLNMKDLRNKITIIPQDPMLFQGTVRSNLDPFFQATDEDVWRVIGTVGITERVKRDGEGLNCVVAEKGANFSVGQRQ</sequence>
<feature type="region of interest" description="Disordered" evidence="10">
    <location>
        <begin position="682"/>
        <end position="735"/>
    </location>
</feature>
<dbReference type="InterPro" id="IPR044726">
    <property type="entry name" value="ABCC_6TM_D2"/>
</dbReference>
<dbReference type="InterPro" id="IPR050173">
    <property type="entry name" value="ABC_transporter_C-like"/>
</dbReference>
<dbReference type="GO" id="GO:0005524">
    <property type="term" value="F:ATP binding"/>
    <property type="evidence" value="ECO:0007669"/>
    <property type="project" value="UniProtKB-KW"/>
</dbReference>
<evidence type="ECO:0000313" key="15">
    <source>
        <dbReference type="Proteomes" id="UP000051952"/>
    </source>
</evidence>
<dbReference type="FunFam" id="3.40.50.300:FF:000997">
    <property type="entry name" value="Multidrug resistance-associated protein 1"/>
    <property type="match status" value="1"/>
</dbReference>
<evidence type="ECO:0000313" key="14">
    <source>
        <dbReference type="EMBL" id="CUG06517.1"/>
    </source>
</evidence>
<reference evidence="15" key="1">
    <citation type="submission" date="2015-09" db="EMBL/GenBank/DDBJ databases">
        <authorList>
            <consortium name="Pathogen Informatics"/>
        </authorList>
    </citation>
    <scope>NUCLEOTIDE SEQUENCE [LARGE SCALE GENOMIC DNA]</scope>
    <source>
        <strain evidence="15">Lake Konstanz</strain>
    </source>
</reference>
<dbReference type="PANTHER" id="PTHR24223">
    <property type="entry name" value="ATP-BINDING CASSETTE SUB-FAMILY C"/>
    <property type="match status" value="1"/>
</dbReference>
<dbReference type="SUPFAM" id="SSF52540">
    <property type="entry name" value="P-loop containing nucleoside triphosphate hydrolases"/>
    <property type="match status" value="2"/>
</dbReference>
<dbReference type="CDD" id="cd18579">
    <property type="entry name" value="ABC_6TM_ABCC_D1"/>
    <property type="match status" value="1"/>
</dbReference>
<evidence type="ECO:0000256" key="10">
    <source>
        <dbReference type="SAM" id="MobiDB-lite"/>
    </source>
</evidence>
<proteinExistence type="inferred from homology"/>
<feature type="transmembrane region" description="Helical" evidence="11">
    <location>
        <begin position="906"/>
        <end position="925"/>
    </location>
</feature>
<feature type="non-terminal residue" evidence="14">
    <location>
        <position position="1239"/>
    </location>
</feature>
<comment type="similarity">
    <text evidence="2">Belongs to the ABC transporter superfamily. ABCC family. Conjugate transporter (TC 3.A.1.208) subfamily.</text>
</comment>
<dbReference type="OMA" id="ACCEEFQ"/>
<evidence type="ECO:0000256" key="3">
    <source>
        <dbReference type="ARBA" id="ARBA00022448"/>
    </source>
</evidence>
<evidence type="ECO:0000256" key="9">
    <source>
        <dbReference type="ARBA" id="ARBA00023136"/>
    </source>
</evidence>
<keyword evidence="8 11" id="KW-1133">Transmembrane helix</keyword>
<protein>
    <submittedName>
        <fullName evidence="14">ABC transporter, putative</fullName>
    </submittedName>
</protein>
<feature type="transmembrane region" description="Helical" evidence="11">
    <location>
        <begin position="243"/>
        <end position="276"/>
    </location>
</feature>
<dbReference type="InterPro" id="IPR027417">
    <property type="entry name" value="P-loop_NTPase"/>
</dbReference>
<keyword evidence="4 11" id="KW-0812">Transmembrane</keyword>
<dbReference type="InterPro" id="IPR017871">
    <property type="entry name" value="ABC_transporter-like_CS"/>
</dbReference>
<evidence type="ECO:0000256" key="1">
    <source>
        <dbReference type="ARBA" id="ARBA00004141"/>
    </source>
</evidence>
<evidence type="ECO:0000256" key="8">
    <source>
        <dbReference type="ARBA" id="ARBA00022989"/>
    </source>
</evidence>
<dbReference type="CDD" id="cd18580">
    <property type="entry name" value="ABC_6TM_ABCC_D2"/>
    <property type="match status" value="1"/>
</dbReference>
<organism evidence="14 15">
    <name type="scientific">Bodo saltans</name>
    <name type="common">Flagellated protozoan</name>
    <dbReference type="NCBI Taxonomy" id="75058"/>
    <lineage>
        <taxon>Eukaryota</taxon>
        <taxon>Discoba</taxon>
        <taxon>Euglenozoa</taxon>
        <taxon>Kinetoplastea</taxon>
        <taxon>Metakinetoplastina</taxon>
        <taxon>Eubodonida</taxon>
        <taxon>Bodonidae</taxon>
        <taxon>Bodo</taxon>
    </lineage>
</organism>
<dbReference type="InterPro" id="IPR003593">
    <property type="entry name" value="AAA+_ATPase"/>
</dbReference>
<comment type="subcellular location">
    <subcellularLocation>
        <location evidence="1">Membrane</location>
        <topology evidence="1">Multi-pass membrane protein</topology>
    </subcellularLocation>
</comment>
<evidence type="ECO:0000256" key="2">
    <source>
        <dbReference type="ARBA" id="ARBA00009726"/>
    </source>
</evidence>
<dbReference type="GO" id="GO:0016887">
    <property type="term" value="F:ATP hydrolysis activity"/>
    <property type="evidence" value="ECO:0007669"/>
    <property type="project" value="InterPro"/>
</dbReference>
<dbReference type="FunFam" id="3.40.50.300:FF:004162">
    <property type="entry name" value="ATP binding cassette subfamily C member 5"/>
    <property type="match status" value="1"/>
</dbReference>
<keyword evidence="5" id="KW-0677">Repeat</keyword>
<dbReference type="Gene3D" id="1.20.1560.10">
    <property type="entry name" value="ABC transporter type 1, transmembrane domain"/>
    <property type="match status" value="2"/>
</dbReference>
<keyword evidence="15" id="KW-1185">Reference proteome</keyword>
<dbReference type="SUPFAM" id="SSF90123">
    <property type="entry name" value="ABC transporter transmembrane region"/>
    <property type="match status" value="2"/>
</dbReference>
<feature type="domain" description="ABC transporter" evidence="12">
    <location>
        <begin position="454"/>
        <end position="676"/>
    </location>
</feature>